<dbReference type="EMBL" id="KB308469">
    <property type="protein sequence ID" value="ELT97818.1"/>
    <property type="molecule type" value="Genomic_DNA"/>
</dbReference>
<proteinExistence type="predicted"/>
<dbReference type="PANTHER" id="PTHR48051">
    <property type="match status" value="1"/>
</dbReference>
<evidence type="ECO:0000313" key="8">
    <source>
        <dbReference type="EnsemblMetazoa" id="CapteP217214"/>
    </source>
</evidence>
<dbReference type="EnsemblMetazoa" id="CapteT217214">
    <property type="protein sequence ID" value="CapteP217214"/>
    <property type="gene ID" value="CapteG217214"/>
</dbReference>
<dbReference type="SMART" id="SM00454">
    <property type="entry name" value="SAM"/>
    <property type="match status" value="1"/>
</dbReference>
<evidence type="ECO:0000313" key="9">
    <source>
        <dbReference type="Proteomes" id="UP000014760"/>
    </source>
</evidence>
<dbReference type="Pfam" id="PF23598">
    <property type="entry name" value="LRR_14"/>
    <property type="match status" value="1"/>
</dbReference>
<dbReference type="SUPFAM" id="SSF52058">
    <property type="entry name" value="L domain-like"/>
    <property type="match status" value="1"/>
</dbReference>
<dbReference type="InterPro" id="IPR001660">
    <property type="entry name" value="SAM"/>
</dbReference>
<feature type="domain" description="SAM" evidence="6">
    <location>
        <begin position="609"/>
        <end position="667"/>
    </location>
</feature>
<evidence type="ECO:0000256" key="1">
    <source>
        <dbReference type="ARBA" id="ARBA00022614"/>
    </source>
</evidence>
<dbReference type="PROSITE" id="PS51450">
    <property type="entry name" value="LRR"/>
    <property type="match status" value="2"/>
</dbReference>
<feature type="chain" id="PRO_5008787422" description="SAM domain-containing protein" evidence="5">
    <location>
        <begin position="23"/>
        <end position="742"/>
    </location>
</feature>
<keyword evidence="3" id="KW-0175">Coiled coil</keyword>
<feature type="coiled-coil region" evidence="3">
    <location>
        <begin position="293"/>
        <end position="416"/>
    </location>
</feature>
<dbReference type="SMART" id="SM00369">
    <property type="entry name" value="LRR_TYP"/>
    <property type="match status" value="4"/>
</dbReference>
<feature type="compositionally biased region" description="Basic residues" evidence="4">
    <location>
        <begin position="31"/>
        <end position="41"/>
    </location>
</feature>
<dbReference type="Gene3D" id="1.10.150.50">
    <property type="entry name" value="Transcription Factor, Ets-1"/>
    <property type="match status" value="1"/>
</dbReference>
<dbReference type="PANTHER" id="PTHR48051:SF54">
    <property type="entry name" value="LEUCINE-RICH REPEAT-CONTAINING PROTEIN"/>
    <property type="match status" value="1"/>
</dbReference>
<accession>R7TVD1</accession>
<dbReference type="HOGENOM" id="CLU_022990_0_0_1"/>
<evidence type="ECO:0000256" key="4">
    <source>
        <dbReference type="SAM" id="MobiDB-lite"/>
    </source>
</evidence>
<feature type="coiled-coil region" evidence="3">
    <location>
        <begin position="536"/>
        <end position="574"/>
    </location>
</feature>
<dbReference type="InterPro" id="IPR001611">
    <property type="entry name" value="Leu-rich_rpt"/>
</dbReference>
<evidence type="ECO:0000313" key="7">
    <source>
        <dbReference type="EMBL" id="ELT97818.1"/>
    </source>
</evidence>
<evidence type="ECO:0000259" key="6">
    <source>
        <dbReference type="PROSITE" id="PS50105"/>
    </source>
</evidence>
<protein>
    <recommendedName>
        <fullName evidence="6">SAM domain-containing protein</fullName>
    </recommendedName>
</protein>
<reference evidence="9" key="1">
    <citation type="submission" date="2012-12" db="EMBL/GenBank/DDBJ databases">
        <authorList>
            <person name="Hellsten U."/>
            <person name="Grimwood J."/>
            <person name="Chapman J.A."/>
            <person name="Shapiro H."/>
            <person name="Aerts A."/>
            <person name="Otillar R.P."/>
            <person name="Terry A.Y."/>
            <person name="Boore J.L."/>
            <person name="Simakov O."/>
            <person name="Marletaz F."/>
            <person name="Cho S.-J."/>
            <person name="Edsinger-Gonzales E."/>
            <person name="Havlak P."/>
            <person name="Kuo D.-H."/>
            <person name="Larsson T."/>
            <person name="Lv J."/>
            <person name="Arendt D."/>
            <person name="Savage R."/>
            <person name="Osoegawa K."/>
            <person name="de Jong P."/>
            <person name="Lindberg D.R."/>
            <person name="Seaver E.C."/>
            <person name="Weisblat D.A."/>
            <person name="Putnam N.H."/>
            <person name="Grigoriev I.V."/>
            <person name="Rokhsar D.S."/>
        </authorList>
    </citation>
    <scope>NUCLEOTIDE SEQUENCE</scope>
    <source>
        <strain evidence="9">I ESC-2004</strain>
    </source>
</reference>
<dbReference type="AlphaFoldDB" id="R7TVD1"/>
<dbReference type="PROSITE" id="PS50105">
    <property type="entry name" value="SAM_DOMAIN"/>
    <property type="match status" value="1"/>
</dbReference>
<dbReference type="SUPFAM" id="SSF47769">
    <property type="entry name" value="SAM/Pointed domain"/>
    <property type="match status" value="1"/>
</dbReference>
<evidence type="ECO:0000256" key="3">
    <source>
        <dbReference type="SAM" id="Coils"/>
    </source>
</evidence>
<keyword evidence="1" id="KW-0433">Leucine-rich repeat</keyword>
<dbReference type="InterPro" id="IPR003591">
    <property type="entry name" value="Leu-rich_rpt_typical-subtyp"/>
</dbReference>
<dbReference type="EMBL" id="AMQN01010745">
    <property type="status" value="NOT_ANNOTATED_CDS"/>
    <property type="molecule type" value="Genomic_DNA"/>
</dbReference>
<name>R7TVD1_CAPTE</name>
<dbReference type="InterPro" id="IPR050216">
    <property type="entry name" value="LRR_domain-containing"/>
</dbReference>
<keyword evidence="9" id="KW-1185">Reference proteome</keyword>
<feature type="compositionally biased region" description="Low complexity" evidence="4">
    <location>
        <begin position="21"/>
        <end position="30"/>
    </location>
</feature>
<gene>
    <name evidence="7" type="ORF">CAPTEDRAFT_217214</name>
</gene>
<organism evidence="7">
    <name type="scientific">Capitella teleta</name>
    <name type="common">Polychaete worm</name>
    <dbReference type="NCBI Taxonomy" id="283909"/>
    <lineage>
        <taxon>Eukaryota</taxon>
        <taxon>Metazoa</taxon>
        <taxon>Spiralia</taxon>
        <taxon>Lophotrochozoa</taxon>
        <taxon>Annelida</taxon>
        <taxon>Polychaeta</taxon>
        <taxon>Sedentaria</taxon>
        <taxon>Scolecida</taxon>
        <taxon>Capitellidae</taxon>
        <taxon>Capitella</taxon>
    </lineage>
</organism>
<reference evidence="8" key="3">
    <citation type="submission" date="2015-06" db="UniProtKB">
        <authorList>
            <consortium name="EnsemblMetazoa"/>
        </authorList>
    </citation>
    <scope>IDENTIFICATION</scope>
</reference>
<dbReference type="Proteomes" id="UP000014760">
    <property type="component" value="Unassembled WGS sequence"/>
</dbReference>
<dbReference type="STRING" id="283909.R7TVD1"/>
<evidence type="ECO:0000256" key="2">
    <source>
        <dbReference type="ARBA" id="ARBA00022737"/>
    </source>
</evidence>
<feature type="signal peptide" evidence="5">
    <location>
        <begin position="1"/>
        <end position="22"/>
    </location>
</feature>
<dbReference type="Gene3D" id="3.80.10.10">
    <property type="entry name" value="Ribonuclease Inhibitor"/>
    <property type="match status" value="1"/>
</dbReference>
<keyword evidence="5" id="KW-0732">Signal</keyword>
<dbReference type="OMA" id="LWCSSEC"/>
<sequence length="742" mass="84396">MTLESAIFSFILGLILPQSSWGQMGSGSSKTKSKSLRKKSLSARASTDSGISSSSCSREKAEGTTMPLFKRQSNEAKKRLQHMLYIAKESPESNFDISGCEISEFPSGIFPLCKVLQKESLIAHDNWLTSLKGGGHLRDLCYLKVLDIHDNEMSHLPDDIGCLSALQVLHLQNNKLKSLPSGVGELRNLQILNLKGNKLKNIPSSLSALQRLHTLDISQNYVTELPNELCNIRTLETLNLDAEQMTHPPAEVCSEGTASIMRYLSHEMGVDYKPPSHFLADAMATEDKTDAAKRKLKADMNAVNDTVMQYENLKAKRNEEKKLLEQQLADDQRLQGELAKLSATKKKDVLNTLTKDQERIQDELNSLQLVKQEEHRRRLRSLNEAEENAMHLVSKLIEVNEKANRTEELLDQLEQERIHTEQWFVVRQEEMNNIRTQEVLNAMECILAENKTMSQLLDDFRQKKAQIIEKAREGFHFNTSSQTQEDLQKEAFEVLQIQKDARHKRIAGQIDLIEQELAQLTALEISHRQLTHDLQKDLLEDKRKELTQMLITLLRQRDERQEELRKRMGEMEEQRLDDQMDYWIVQYQRLMDRKPPSLVCHETMLEFAVVEILERASASDYISAFARHRITIETLLALTDDDLRMMGIKELGVRKAILLEAEKYKLLKDEETAANKLKMLETDVDPNEKGGVPGASEGAEAAPPRKTPTAPLPVSEVIARGINSECVICMENVSNLASENPE</sequence>
<dbReference type="InterPro" id="IPR013761">
    <property type="entry name" value="SAM/pointed_sf"/>
</dbReference>
<keyword evidence="2" id="KW-0677">Repeat</keyword>
<dbReference type="InterPro" id="IPR032675">
    <property type="entry name" value="LRR_dom_sf"/>
</dbReference>
<dbReference type="InterPro" id="IPR055414">
    <property type="entry name" value="LRR_R13L4/SHOC2-like"/>
</dbReference>
<dbReference type="OrthoDB" id="1711136at2759"/>
<feature type="compositionally biased region" description="Low complexity" evidence="4">
    <location>
        <begin position="694"/>
        <end position="704"/>
    </location>
</feature>
<evidence type="ECO:0000256" key="5">
    <source>
        <dbReference type="SAM" id="SignalP"/>
    </source>
</evidence>
<reference evidence="7 9" key="2">
    <citation type="journal article" date="2013" name="Nature">
        <title>Insights into bilaterian evolution from three spiralian genomes.</title>
        <authorList>
            <person name="Simakov O."/>
            <person name="Marletaz F."/>
            <person name="Cho S.J."/>
            <person name="Edsinger-Gonzales E."/>
            <person name="Havlak P."/>
            <person name="Hellsten U."/>
            <person name="Kuo D.H."/>
            <person name="Larsson T."/>
            <person name="Lv J."/>
            <person name="Arendt D."/>
            <person name="Savage R."/>
            <person name="Osoegawa K."/>
            <person name="de Jong P."/>
            <person name="Grimwood J."/>
            <person name="Chapman J.A."/>
            <person name="Shapiro H."/>
            <person name="Aerts A."/>
            <person name="Otillar R.P."/>
            <person name="Terry A.Y."/>
            <person name="Boore J.L."/>
            <person name="Grigoriev I.V."/>
            <person name="Lindberg D.R."/>
            <person name="Seaver E.C."/>
            <person name="Weisblat D.A."/>
            <person name="Putnam N.H."/>
            <person name="Rokhsar D.S."/>
        </authorList>
    </citation>
    <scope>NUCLEOTIDE SEQUENCE</scope>
    <source>
        <strain evidence="7 9">I ESC-2004</strain>
    </source>
</reference>
<feature type="compositionally biased region" description="Low complexity" evidence="4">
    <location>
        <begin position="42"/>
        <end position="56"/>
    </location>
</feature>
<feature type="region of interest" description="Disordered" evidence="4">
    <location>
        <begin position="683"/>
        <end position="711"/>
    </location>
</feature>
<dbReference type="Pfam" id="PF00536">
    <property type="entry name" value="SAM_1"/>
    <property type="match status" value="1"/>
</dbReference>
<dbReference type="GO" id="GO:0005737">
    <property type="term" value="C:cytoplasm"/>
    <property type="evidence" value="ECO:0007669"/>
    <property type="project" value="TreeGrafter"/>
</dbReference>
<feature type="region of interest" description="Disordered" evidence="4">
    <location>
        <begin position="21"/>
        <end position="65"/>
    </location>
</feature>